<accession>A0A2T7PKG3</accession>
<feature type="region of interest" description="Disordered" evidence="1">
    <location>
        <begin position="41"/>
        <end position="149"/>
    </location>
</feature>
<proteinExistence type="predicted"/>
<evidence type="ECO:0000313" key="3">
    <source>
        <dbReference type="Proteomes" id="UP000245119"/>
    </source>
</evidence>
<keyword evidence="3" id="KW-1185">Reference proteome</keyword>
<reference evidence="2 3" key="1">
    <citation type="submission" date="2018-04" db="EMBL/GenBank/DDBJ databases">
        <title>The genome of golden apple snail Pomacea canaliculata provides insight into stress tolerance and invasive adaptation.</title>
        <authorList>
            <person name="Liu C."/>
            <person name="Liu B."/>
            <person name="Ren Y."/>
            <person name="Zhang Y."/>
            <person name="Wang H."/>
            <person name="Li S."/>
            <person name="Jiang F."/>
            <person name="Yin L."/>
            <person name="Zhang G."/>
            <person name="Qian W."/>
            <person name="Fan W."/>
        </authorList>
    </citation>
    <scope>NUCLEOTIDE SEQUENCE [LARGE SCALE GENOMIC DNA]</scope>
    <source>
        <strain evidence="2">SZHN2017</strain>
        <tissue evidence="2">Muscle</tissue>
    </source>
</reference>
<dbReference type="AlphaFoldDB" id="A0A2T7PKG3"/>
<evidence type="ECO:0000313" key="2">
    <source>
        <dbReference type="EMBL" id="PVD33913.1"/>
    </source>
</evidence>
<organism evidence="2 3">
    <name type="scientific">Pomacea canaliculata</name>
    <name type="common">Golden apple snail</name>
    <dbReference type="NCBI Taxonomy" id="400727"/>
    <lineage>
        <taxon>Eukaryota</taxon>
        <taxon>Metazoa</taxon>
        <taxon>Spiralia</taxon>
        <taxon>Lophotrochozoa</taxon>
        <taxon>Mollusca</taxon>
        <taxon>Gastropoda</taxon>
        <taxon>Caenogastropoda</taxon>
        <taxon>Architaenioglossa</taxon>
        <taxon>Ampullarioidea</taxon>
        <taxon>Ampullariidae</taxon>
        <taxon>Pomacea</taxon>
    </lineage>
</organism>
<name>A0A2T7PKG3_POMCA</name>
<protein>
    <submittedName>
        <fullName evidence="2">Uncharacterized protein</fullName>
    </submittedName>
</protein>
<dbReference type="EMBL" id="PZQS01000003">
    <property type="protein sequence ID" value="PVD33913.1"/>
    <property type="molecule type" value="Genomic_DNA"/>
</dbReference>
<dbReference type="Proteomes" id="UP000245119">
    <property type="component" value="Linkage Group LG3"/>
</dbReference>
<gene>
    <name evidence="2" type="ORF">C0Q70_05175</name>
</gene>
<evidence type="ECO:0000256" key="1">
    <source>
        <dbReference type="SAM" id="MobiDB-lite"/>
    </source>
</evidence>
<comment type="caution">
    <text evidence="2">The sequence shown here is derived from an EMBL/GenBank/DDBJ whole genome shotgun (WGS) entry which is preliminary data.</text>
</comment>
<feature type="compositionally biased region" description="Basic and acidic residues" evidence="1">
    <location>
        <begin position="58"/>
        <end position="88"/>
    </location>
</feature>
<feature type="compositionally biased region" description="Basic and acidic residues" evidence="1">
    <location>
        <begin position="101"/>
        <end position="111"/>
    </location>
</feature>
<sequence>MKVSGVRPACILLGSLLAAGYLSVFCEGKLQKATHGQIPYSGEEIHRRDETPTSLIPTEDHLNIKRQEEEGDHHEDDGHGHQGKRQVEEDGGYPNPESPLEDGHNHMETPRGKRQQGWHTQHGKRSDNLETLSRGLWNKLSNEEEYALY</sequence>